<reference evidence="2" key="1">
    <citation type="journal article" date="2004" name="Nature">
        <title>Genome duplication in the teleost fish Tetraodon nigroviridis reveals the early vertebrate proto-karyotype.</title>
        <authorList>
            <person name="Jaillon O."/>
            <person name="Aury J.-M."/>
            <person name="Brunet F."/>
            <person name="Petit J.-L."/>
            <person name="Stange-Thomann N."/>
            <person name="Mauceli E."/>
            <person name="Bouneau L."/>
            <person name="Fischer C."/>
            <person name="Ozouf-Costaz C."/>
            <person name="Bernot A."/>
            <person name="Nicaud S."/>
            <person name="Jaffe D."/>
            <person name="Fisher S."/>
            <person name="Lutfalla G."/>
            <person name="Dossat C."/>
            <person name="Segurens B."/>
            <person name="Dasilva C."/>
            <person name="Salanoubat M."/>
            <person name="Levy M."/>
            <person name="Boudet N."/>
            <person name="Castellano S."/>
            <person name="Anthouard V."/>
            <person name="Jubin C."/>
            <person name="Castelli V."/>
            <person name="Katinka M."/>
            <person name="Vacherie B."/>
            <person name="Biemont C."/>
            <person name="Skalli Z."/>
            <person name="Cattolico L."/>
            <person name="Poulain J."/>
            <person name="De Berardinis V."/>
            <person name="Cruaud C."/>
            <person name="Duprat S."/>
            <person name="Brottier P."/>
            <person name="Coutanceau J.-P."/>
            <person name="Gouzy J."/>
            <person name="Parra G."/>
            <person name="Lardier G."/>
            <person name="Chapple C."/>
            <person name="McKernan K.J."/>
            <person name="McEwan P."/>
            <person name="Bosak S."/>
            <person name="Kellis M."/>
            <person name="Volff J.-N."/>
            <person name="Guigo R."/>
            <person name="Zody M.C."/>
            <person name="Mesirov J."/>
            <person name="Lindblad-Toh K."/>
            <person name="Birren B."/>
            <person name="Nusbaum C."/>
            <person name="Kahn D."/>
            <person name="Robinson-Rechavi M."/>
            <person name="Laudet V."/>
            <person name="Schachter V."/>
            <person name="Quetier F."/>
            <person name="Saurin W."/>
            <person name="Scarpelli C."/>
            <person name="Wincker P."/>
            <person name="Lander E.S."/>
            <person name="Weissenbach J."/>
            <person name="Roest Crollius H."/>
        </authorList>
    </citation>
    <scope>NUCLEOTIDE SEQUENCE [LARGE SCALE GENOMIC DNA]</scope>
</reference>
<dbReference type="EMBL" id="CAAE01014695">
    <property type="protein sequence ID" value="CAG02606.1"/>
    <property type="molecule type" value="Genomic_DNA"/>
</dbReference>
<dbReference type="KEGG" id="tng:GSTEN00021757G001"/>
<reference evidence="2" key="2">
    <citation type="submission" date="2004-02" db="EMBL/GenBank/DDBJ databases">
        <authorList>
            <consortium name="Genoscope"/>
            <consortium name="Whitehead Institute Centre for Genome Research"/>
        </authorList>
    </citation>
    <scope>NUCLEOTIDE SEQUENCE</scope>
</reference>
<comment type="caution">
    <text evidence="2">The sequence shown here is derived from an EMBL/GenBank/DDBJ whole genome shotgun (WGS) entry which is preliminary data.</text>
</comment>
<gene>
    <name evidence="2" type="ORF">GSTENG00021757001</name>
</gene>
<name>Q4S9S6_TETNG</name>
<proteinExistence type="predicted"/>
<protein>
    <submittedName>
        <fullName evidence="2">(spotted green pufferfish) hypothetical protein</fullName>
    </submittedName>
</protein>
<evidence type="ECO:0000313" key="2">
    <source>
        <dbReference type="EMBL" id="CAG02606.1"/>
    </source>
</evidence>
<evidence type="ECO:0000256" key="1">
    <source>
        <dbReference type="SAM" id="MobiDB-lite"/>
    </source>
</evidence>
<organism evidence="2">
    <name type="scientific">Tetraodon nigroviridis</name>
    <name type="common">Spotted green pufferfish</name>
    <name type="synonym">Chelonodon nigroviridis</name>
    <dbReference type="NCBI Taxonomy" id="99883"/>
    <lineage>
        <taxon>Eukaryota</taxon>
        <taxon>Metazoa</taxon>
        <taxon>Chordata</taxon>
        <taxon>Craniata</taxon>
        <taxon>Vertebrata</taxon>
        <taxon>Euteleostomi</taxon>
        <taxon>Actinopterygii</taxon>
        <taxon>Neopterygii</taxon>
        <taxon>Teleostei</taxon>
        <taxon>Neoteleostei</taxon>
        <taxon>Acanthomorphata</taxon>
        <taxon>Eupercaria</taxon>
        <taxon>Tetraodontiformes</taxon>
        <taxon>Tetradontoidea</taxon>
        <taxon>Tetraodontidae</taxon>
        <taxon>Tetraodon</taxon>
    </lineage>
</organism>
<accession>Q4S9S6</accession>
<sequence length="108" mass="11044">MAHSQSESLDFGTILPSDPAVDAKRIRGSVRFGGSRPEAADGDDADPSPPAGSGAAFTDPGPSAPPSSSRSLRPSRDQVNPLVTAATASLRARKHGSSGVYAKTKTKK</sequence>
<dbReference type="AlphaFoldDB" id="Q4S9S6"/>
<feature type="region of interest" description="Disordered" evidence="1">
    <location>
        <begin position="1"/>
        <end position="108"/>
    </location>
</feature>